<sequence>MDAIHTDALDTFVNITGASEAIGLQILQANGGDLNAAINAYFNTRDQSLPSLQREDADRNEYMEEDDVVPVLGQPTVQLHDPFSVPVQQISSWNRERPTFEANLGLLTEERSSSRVSGIGTAPQVSYPREVRDIPIDWHDEADASSRLRPVRQPFLEIEEITTHDDLHQGAAPQGIVSMDDDPPSPTLPLSRLDGEPIEIHPFGGIAYAGNRDYNQFAPQVAEVPPSVYEDVNDVEEEMLRAAIEASKKEAEGAVPYRQEAFETGTRQVGFLGPGAEDDDLARAVSLSLKTAEREKALREQLLVGAPQAHDDEDDNPFTEDLKKLGIYKRGGSASASEIRQAGTGQVSIAKYPKMSGSSSSSPEEVEEPEDQPLLRRRARRTSSSGALQPTATPTNSSDDVAVGSQQDILVPQGIHGSSQEQVPTLRQHNGGLFQADEWGGISSEEHDEAVMLEAALFGGLPESALLGIPYQSHRGHDAEFESSGDDLPPTEAFNSRRPYPQQPSPSVVAQRLLREQQDDEYLASLAADREKDMKAMLEAEARRAEEEAAAAAASAEEKLRRQEELNQRNAIEELARELSAKKARLPPEPAADDENSVTLLVRLPDGSRRGRRFQKSDKLQCLFDFIDVSGGVNPGTYRLTRMEELSGTLIKHFKFKQVRQYPRRAFHEDELSSSFSSLGLTNKQEALFLEII</sequence>
<comment type="caution">
    <text evidence="1">The sequence shown here is derived from an EMBL/GenBank/DDBJ whole genome shotgun (WGS) entry which is preliminary data.</text>
</comment>
<evidence type="ECO:0000313" key="2">
    <source>
        <dbReference type="Proteomes" id="UP001162992"/>
    </source>
</evidence>
<organism evidence="1 2">
    <name type="scientific">Diphasiastrum complanatum</name>
    <name type="common">Issler's clubmoss</name>
    <name type="synonym">Lycopodium complanatum</name>
    <dbReference type="NCBI Taxonomy" id="34168"/>
    <lineage>
        <taxon>Eukaryota</taxon>
        <taxon>Viridiplantae</taxon>
        <taxon>Streptophyta</taxon>
        <taxon>Embryophyta</taxon>
        <taxon>Tracheophyta</taxon>
        <taxon>Lycopodiopsida</taxon>
        <taxon>Lycopodiales</taxon>
        <taxon>Lycopodiaceae</taxon>
        <taxon>Lycopodioideae</taxon>
        <taxon>Diphasiastrum</taxon>
    </lineage>
</organism>
<name>A0ACC2APV9_DIPCM</name>
<dbReference type="Proteomes" id="UP001162992">
    <property type="component" value="Chromosome 20"/>
</dbReference>
<keyword evidence="2" id="KW-1185">Reference proteome</keyword>
<proteinExistence type="predicted"/>
<accession>A0ACC2APV9</accession>
<protein>
    <submittedName>
        <fullName evidence="1">Uncharacterized protein</fullName>
    </submittedName>
</protein>
<gene>
    <name evidence="1" type="ORF">O6H91_20G043400</name>
</gene>
<reference evidence="2" key="1">
    <citation type="journal article" date="2024" name="Proc. Natl. Acad. Sci. U.S.A.">
        <title>Extraordinary preservation of gene collinearity over three hundred million years revealed in homosporous lycophytes.</title>
        <authorList>
            <person name="Li C."/>
            <person name="Wickell D."/>
            <person name="Kuo L.Y."/>
            <person name="Chen X."/>
            <person name="Nie B."/>
            <person name="Liao X."/>
            <person name="Peng D."/>
            <person name="Ji J."/>
            <person name="Jenkins J."/>
            <person name="Williams M."/>
            <person name="Shu S."/>
            <person name="Plott C."/>
            <person name="Barry K."/>
            <person name="Rajasekar S."/>
            <person name="Grimwood J."/>
            <person name="Han X."/>
            <person name="Sun S."/>
            <person name="Hou Z."/>
            <person name="He W."/>
            <person name="Dai G."/>
            <person name="Sun C."/>
            <person name="Schmutz J."/>
            <person name="Leebens-Mack J.H."/>
            <person name="Li F.W."/>
            <person name="Wang L."/>
        </authorList>
    </citation>
    <scope>NUCLEOTIDE SEQUENCE [LARGE SCALE GENOMIC DNA]</scope>
    <source>
        <strain evidence="2">cv. PW_Plant_1</strain>
    </source>
</reference>
<evidence type="ECO:0000313" key="1">
    <source>
        <dbReference type="EMBL" id="KAJ7519540.1"/>
    </source>
</evidence>
<dbReference type="EMBL" id="CM055111">
    <property type="protein sequence ID" value="KAJ7519540.1"/>
    <property type="molecule type" value="Genomic_DNA"/>
</dbReference>